<accession>A0A5M4B650</accession>
<dbReference type="Proteomes" id="UP000398217">
    <property type="component" value="Unassembled WGS sequence"/>
</dbReference>
<evidence type="ECO:0000313" key="15">
    <source>
        <dbReference type="EMBL" id="GET45094.1"/>
    </source>
</evidence>
<dbReference type="RefSeq" id="WP_155283791.1">
    <property type="nucleotide sequence ID" value="NZ_BLBC01000005.1"/>
</dbReference>
<keyword evidence="4 10" id="KW-0812">Transmembrane</keyword>
<feature type="signal peptide" evidence="12">
    <location>
        <begin position="1"/>
        <end position="18"/>
    </location>
</feature>
<keyword evidence="3 10" id="KW-1134">Transmembrane beta strand</keyword>
<keyword evidence="5 12" id="KW-0732">Signal</keyword>
<dbReference type="OrthoDB" id="9761152at2"/>
<evidence type="ECO:0000256" key="8">
    <source>
        <dbReference type="ARBA" id="ARBA00023170"/>
    </source>
</evidence>
<dbReference type="SUPFAM" id="SSF56935">
    <property type="entry name" value="Porins"/>
    <property type="match status" value="1"/>
</dbReference>
<evidence type="ECO:0000256" key="9">
    <source>
        <dbReference type="ARBA" id="ARBA00023237"/>
    </source>
</evidence>
<keyword evidence="8 15" id="KW-0675">Receptor</keyword>
<keyword evidence="9 10" id="KW-0998">Cell outer membrane</keyword>
<dbReference type="AlphaFoldDB" id="A0A5M4B650"/>
<dbReference type="EMBL" id="BLBC01000005">
    <property type="protein sequence ID" value="GET45094.1"/>
    <property type="molecule type" value="Genomic_DNA"/>
</dbReference>
<evidence type="ECO:0000259" key="14">
    <source>
        <dbReference type="Pfam" id="PF07715"/>
    </source>
</evidence>
<evidence type="ECO:0000256" key="10">
    <source>
        <dbReference type="PROSITE-ProRule" id="PRU01360"/>
    </source>
</evidence>
<keyword evidence="6 11" id="KW-0798">TonB box</keyword>
<gene>
    <name evidence="15" type="ORF">RCZ01_03960</name>
</gene>
<dbReference type="InterPro" id="IPR036942">
    <property type="entry name" value="Beta-barrel_TonB_sf"/>
</dbReference>
<dbReference type="InterPro" id="IPR000531">
    <property type="entry name" value="Beta-barrel_TonB"/>
</dbReference>
<dbReference type="PANTHER" id="PTHR30069:SF29">
    <property type="entry name" value="HEMOGLOBIN AND HEMOGLOBIN-HAPTOGLOBIN-BINDING PROTEIN 1-RELATED"/>
    <property type="match status" value="1"/>
</dbReference>
<dbReference type="GO" id="GO:0009279">
    <property type="term" value="C:cell outer membrane"/>
    <property type="evidence" value="ECO:0007669"/>
    <property type="project" value="UniProtKB-SubCell"/>
</dbReference>
<evidence type="ECO:0000256" key="11">
    <source>
        <dbReference type="RuleBase" id="RU003357"/>
    </source>
</evidence>
<protein>
    <submittedName>
        <fullName evidence="15">TonB-dependent receptor</fullName>
    </submittedName>
</protein>
<dbReference type="Pfam" id="PF00593">
    <property type="entry name" value="TonB_dep_Rec_b-barrel"/>
    <property type="match status" value="1"/>
</dbReference>
<keyword evidence="16" id="KW-1185">Reference proteome</keyword>
<dbReference type="InterPro" id="IPR037066">
    <property type="entry name" value="Plug_dom_sf"/>
</dbReference>
<dbReference type="InterPro" id="IPR012910">
    <property type="entry name" value="Plug_dom"/>
</dbReference>
<dbReference type="GO" id="GO:0044718">
    <property type="term" value="P:siderophore transmembrane transport"/>
    <property type="evidence" value="ECO:0007669"/>
    <property type="project" value="TreeGrafter"/>
</dbReference>
<organism evidence="15 16">
    <name type="scientific">Capnocytophaga felis</name>
    <dbReference type="NCBI Taxonomy" id="2267611"/>
    <lineage>
        <taxon>Bacteria</taxon>
        <taxon>Pseudomonadati</taxon>
        <taxon>Bacteroidota</taxon>
        <taxon>Flavobacteriia</taxon>
        <taxon>Flavobacteriales</taxon>
        <taxon>Flavobacteriaceae</taxon>
        <taxon>Capnocytophaga</taxon>
    </lineage>
</organism>
<evidence type="ECO:0000313" key="16">
    <source>
        <dbReference type="Proteomes" id="UP000398217"/>
    </source>
</evidence>
<sequence length="708" mass="80335">MKKLFFMGAMSLVSSAYAQNIESAKDSIEKPIQLEEVLVSAVRAKKDLPVTFSNLSKTDIKKRNAGQQIPLLVEMLPNVVSVSEDGTGFGATRLFVRGSDSERTNVTINGIAYNDSESHGSFWYNLSDFASSAESIQIQRGVGTSTNGAGAFGASLNILTDAVSENPYAEISNFYGSYNTHKHMVKASTGKLNDRFELAARFSKVNSDGYRDRASSGLQSYFLQGAYAHKNTLIKALLFGGKEKTQLTWIGIDEQTLKTNRKFNPAGAYKDADKNQHFYDNETDNYQQNHAQLHWVEKWNTNWTTNLALHYTKGEGYWEMYETWGGESFDKHQITRYALDNDFYGATLSSSYKKENIDVIFGGSFNKYDGLHYDERAWSEEAAKPYQEIIDKDWGYKKDGAFFAKATWQLAPKWSLFGDVQYRYVAYDAEKYKADDTFNFFNPKVGISFSLDENNQLYFSYAKATREPNRADYKANHKDYKKALKTDKTATLKKPKAEKLNDFELGWRFNTSKVKINTNLYYMLYKDQLVLTGRLNDKGYPIRDNSGDSYRAGIEVDAVVLLSDKWIWRPNVAFSKNKNVNFHLQKGSELVNLGNTNISFSPEWVAGNVVTFIPIKNFQVSLISKFVSEQYMSNTDEEASKLKSYFVNNLSLSYEIQPKKVCKSVVFSVMANNILNNKYVAYGTFEKGKAAYFPQAEANFLAGITFSF</sequence>
<evidence type="ECO:0000256" key="3">
    <source>
        <dbReference type="ARBA" id="ARBA00022452"/>
    </source>
</evidence>
<dbReference type="GO" id="GO:0015344">
    <property type="term" value="F:siderophore uptake transmembrane transporter activity"/>
    <property type="evidence" value="ECO:0007669"/>
    <property type="project" value="TreeGrafter"/>
</dbReference>
<evidence type="ECO:0000256" key="7">
    <source>
        <dbReference type="ARBA" id="ARBA00023136"/>
    </source>
</evidence>
<dbReference type="Gene3D" id="2.170.130.10">
    <property type="entry name" value="TonB-dependent receptor, plug domain"/>
    <property type="match status" value="1"/>
</dbReference>
<dbReference type="Gene3D" id="2.40.170.20">
    <property type="entry name" value="TonB-dependent receptor, beta-barrel domain"/>
    <property type="match status" value="1"/>
</dbReference>
<feature type="domain" description="TonB-dependent receptor-like beta-barrel" evidence="13">
    <location>
        <begin position="256"/>
        <end position="673"/>
    </location>
</feature>
<dbReference type="Pfam" id="PF07715">
    <property type="entry name" value="Plug"/>
    <property type="match status" value="1"/>
</dbReference>
<keyword evidence="2 10" id="KW-0813">Transport</keyword>
<comment type="similarity">
    <text evidence="10 11">Belongs to the TonB-dependent receptor family.</text>
</comment>
<feature type="domain" description="TonB-dependent receptor plug" evidence="14">
    <location>
        <begin position="45"/>
        <end position="154"/>
    </location>
</feature>
<evidence type="ECO:0000256" key="12">
    <source>
        <dbReference type="SAM" id="SignalP"/>
    </source>
</evidence>
<dbReference type="PROSITE" id="PS52016">
    <property type="entry name" value="TONB_DEPENDENT_REC_3"/>
    <property type="match status" value="1"/>
</dbReference>
<comment type="caution">
    <text evidence="15">The sequence shown here is derived from an EMBL/GenBank/DDBJ whole genome shotgun (WGS) entry which is preliminary data.</text>
</comment>
<name>A0A5M4B650_9FLAO</name>
<reference evidence="16" key="1">
    <citation type="journal article" date="2020" name="Int. J. Syst. Evol. Microbiol.">
        <title>Capnocytophaga felis sp. nov. isolated from the feline oral cavity.</title>
        <authorList>
            <person name="Suzuki M."/>
            <person name="Umeda K."/>
            <person name="Kimura M."/>
            <person name="Imaoka K."/>
            <person name="Morikawa S."/>
            <person name="Maeda K."/>
        </authorList>
    </citation>
    <scope>NUCLEOTIDE SEQUENCE [LARGE SCALE GENOMIC DNA]</scope>
    <source>
        <strain evidence="16">KC07070</strain>
    </source>
</reference>
<evidence type="ECO:0000259" key="13">
    <source>
        <dbReference type="Pfam" id="PF00593"/>
    </source>
</evidence>
<evidence type="ECO:0000256" key="5">
    <source>
        <dbReference type="ARBA" id="ARBA00022729"/>
    </source>
</evidence>
<evidence type="ECO:0000256" key="1">
    <source>
        <dbReference type="ARBA" id="ARBA00004571"/>
    </source>
</evidence>
<evidence type="ECO:0000256" key="6">
    <source>
        <dbReference type="ARBA" id="ARBA00023077"/>
    </source>
</evidence>
<evidence type="ECO:0000256" key="4">
    <source>
        <dbReference type="ARBA" id="ARBA00022692"/>
    </source>
</evidence>
<keyword evidence="7 10" id="KW-0472">Membrane</keyword>
<dbReference type="PANTHER" id="PTHR30069">
    <property type="entry name" value="TONB-DEPENDENT OUTER MEMBRANE RECEPTOR"/>
    <property type="match status" value="1"/>
</dbReference>
<evidence type="ECO:0000256" key="2">
    <source>
        <dbReference type="ARBA" id="ARBA00022448"/>
    </source>
</evidence>
<dbReference type="InterPro" id="IPR039426">
    <property type="entry name" value="TonB-dep_rcpt-like"/>
</dbReference>
<comment type="subcellular location">
    <subcellularLocation>
        <location evidence="1 10">Cell outer membrane</location>
        <topology evidence="1 10">Multi-pass membrane protein</topology>
    </subcellularLocation>
</comment>
<feature type="chain" id="PRO_5024302074" evidence="12">
    <location>
        <begin position="19"/>
        <end position="708"/>
    </location>
</feature>
<proteinExistence type="inferred from homology"/>